<name>A0A927MPC2_9ACTN</name>
<organism evidence="6 7">
    <name type="scientific">Actinopolymorpha pittospori</name>
    <dbReference type="NCBI Taxonomy" id="648752"/>
    <lineage>
        <taxon>Bacteria</taxon>
        <taxon>Bacillati</taxon>
        <taxon>Actinomycetota</taxon>
        <taxon>Actinomycetes</taxon>
        <taxon>Propionibacteriales</taxon>
        <taxon>Actinopolymorphaceae</taxon>
        <taxon>Actinopolymorpha</taxon>
    </lineage>
</organism>
<dbReference type="Gene3D" id="3.30.450.40">
    <property type="match status" value="1"/>
</dbReference>
<dbReference type="Proteomes" id="UP000638648">
    <property type="component" value="Unassembled WGS sequence"/>
</dbReference>
<evidence type="ECO:0000256" key="2">
    <source>
        <dbReference type="ARBA" id="ARBA00023125"/>
    </source>
</evidence>
<dbReference type="RefSeq" id="WP_192748445.1">
    <property type="nucleotide sequence ID" value="NZ_BAABJL010000050.1"/>
</dbReference>
<dbReference type="InterPro" id="IPR036388">
    <property type="entry name" value="WH-like_DNA-bd_sf"/>
</dbReference>
<dbReference type="InterPro" id="IPR014757">
    <property type="entry name" value="Tscrpt_reg_IclR_C"/>
</dbReference>
<evidence type="ECO:0000259" key="4">
    <source>
        <dbReference type="PROSITE" id="PS51077"/>
    </source>
</evidence>
<dbReference type="Pfam" id="PF01614">
    <property type="entry name" value="IclR_C"/>
    <property type="match status" value="1"/>
</dbReference>
<evidence type="ECO:0000256" key="3">
    <source>
        <dbReference type="ARBA" id="ARBA00023163"/>
    </source>
</evidence>
<dbReference type="Gene3D" id="1.10.10.10">
    <property type="entry name" value="Winged helix-like DNA-binding domain superfamily/Winged helix DNA-binding domain"/>
    <property type="match status" value="1"/>
</dbReference>
<protein>
    <submittedName>
        <fullName evidence="6">DNA-binding IclR family transcriptional regulator</fullName>
    </submittedName>
</protein>
<keyword evidence="3" id="KW-0804">Transcription</keyword>
<dbReference type="InterPro" id="IPR005471">
    <property type="entry name" value="Tscrpt_reg_IclR_N"/>
</dbReference>
<sequence length="258" mass="27917">MSDSAIRNDNSRSTVLRAFSILEVFTAADDQISLGELAERSGNPKSSTHRIVTDLVMAGALERGDSGYRLGVRMFELGHLVPLQRKLREVALPFLQDLHEVTHLATTLAVRDGTETVYVEKLVSHDTNAPYSRVGSRMPLHCTALGKAILAFTDPESLEELLAGGLRPITDRTVLDPEQLRRELAAIRRSRIAYDSGESRRGRFCVAAPVFAGTTLVGALSVSGHAGAERTQRLGPAVMGTARALSRSLGPSMPMRTG</sequence>
<keyword evidence="2 6" id="KW-0238">DNA-binding</keyword>
<gene>
    <name evidence="6" type="ORF">HEB94_000545</name>
</gene>
<proteinExistence type="predicted"/>
<dbReference type="SMART" id="SM00346">
    <property type="entry name" value="HTH_ICLR"/>
    <property type="match status" value="1"/>
</dbReference>
<dbReference type="PANTHER" id="PTHR30136">
    <property type="entry name" value="HELIX-TURN-HELIX TRANSCRIPTIONAL REGULATOR, ICLR FAMILY"/>
    <property type="match status" value="1"/>
</dbReference>
<dbReference type="PROSITE" id="PS51078">
    <property type="entry name" value="ICLR_ED"/>
    <property type="match status" value="1"/>
</dbReference>
<evidence type="ECO:0000259" key="5">
    <source>
        <dbReference type="PROSITE" id="PS51078"/>
    </source>
</evidence>
<reference evidence="6" key="1">
    <citation type="submission" date="2020-10" db="EMBL/GenBank/DDBJ databases">
        <title>Sequencing the genomes of 1000 actinobacteria strains.</title>
        <authorList>
            <person name="Klenk H.-P."/>
        </authorList>
    </citation>
    <scope>NUCLEOTIDE SEQUENCE</scope>
    <source>
        <strain evidence="6">DSM 45354</strain>
    </source>
</reference>
<keyword evidence="1" id="KW-0805">Transcription regulation</keyword>
<dbReference type="SUPFAM" id="SSF55781">
    <property type="entry name" value="GAF domain-like"/>
    <property type="match status" value="1"/>
</dbReference>
<feature type="domain" description="HTH iclR-type" evidence="4">
    <location>
        <begin position="12"/>
        <end position="72"/>
    </location>
</feature>
<accession>A0A927MPC2</accession>
<feature type="domain" description="IclR-ED" evidence="5">
    <location>
        <begin position="73"/>
        <end position="251"/>
    </location>
</feature>
<dbReference type="InterPro" id="IPR050707">
    <property type="entry name" value="HTH_MetabolicPath_Reg"/>
</dbReference>
<dbReference type="GO" id="GO:0003677">
    <property type="term" value="F:DNA binding"/>
    <property type="evidence" value="ECO:0007669"/>
    <property type="project" value="UniProtKB-KW"/>
</dbReference>
<comment type="caution">
    <text evidence="6">The sequence shown here is derived from an EMBL/GenBank/DDBJ whole genome shotgun (WGS) entry which is preliminary data.</text>
</comment>
<dbReference type="GO" id="GO:0003700">
    <property type="term" value="F:DNA-binding transcription factor activity"/>
    <property type="evidence" value="ECO:0007669"/>
    <property type="project" value="TreeGrafter"/>
</dbReference>
<dbReference type="InterPro" id="IPR036390">
    <property type="entry name" value="WH_DNA-bd_sf"/>
</dbReference>
<dbReference type="SUPFAM" id="SSF46785">
    <property type="entry name" value="Winged helix' DNA-binding domain"/>
    <property type="match status" value="1"/>
</dbReference>
<dbReference type="EMBL" id="JADBEM010000001">
    <property type="protein sequence ID" value="MBE1603697.1"/>
    <property type="molecule type" value="Genomic_DNA"/>
</dbReference>
<evidence type="ECO:0000313" key="7">
    <source>
        <dbReference type="Proteomes" id="UP000638648"/>
    </source>
</evidence>
<dbReference type="GO" id="GO:0045892">
    <property type="term" value="P:negative regulation of DNA-templated transcription"/>
    <property type="evidence" value="ECO:0007669"/>
    <property type="project" value="TreeGrafter"/>
</dbReference>
<evidence type="ECO:0000313" key="6">
    <source>
        <dbReference type="EMBL" id="MBE1603697.1"/>
    </source>
</evidence>
<dbReference type="Pfam" id="PF09339">
    <property type="entry name" value="HTH_IclR"/>
    <property type="match status" value="1"/>
</dbReference>
<dbReference type="PANTHER" id="PTHR30136:SF24">
    <property type="entry name" value="HTH-TYPE TRANSCRIPTIONAL REPRESSOR ALLR"/>
    <property type="match status" value="1"/>
</dbReference>
<keyword evidence="7" id="KW-1185">Reference proteome</keyword>
<evidence type="ECO:0000256" key="1">
    <source>
        <dbReference type="ARBA" id="ARBA00023015"/>
    </source>
</evidence>
<dbReference type="InterPro" id="IPR029016">
    <property type="entry name" value="GAF-like_dom_sf"/>
</dbReference>
<dbReference type="AlphaFoldDB" id="A0A927MPC2"/>
<dbReference type="PROSITE" id="PS51077">
    <property type="entry name" value="HTH_ICLR"/>
    <property type="match status" value="1"/>
</dbReference>